<reference evidence="1" key="1">
    <citation type="submission" date="2021-02" db="EMBL/GenBank/DDBJ databases">
        <authorList>
            <person name="Nowell W R."/>
        </authorList>
    </citation>
    <scope>NUCLEOTIDE SEQUENCE</scope>
</reference>
<evidence type="ECO:0000313" key="2">
    <source>
        <dbReference type="Proteomes" id="UP000663864"/>
    </source>
</evidence>
<sequence length="59" mass="6893">IINEEDIYVPEKPEPRKRDEIRTTILTKYQNAIRPPDEPEFLLELVYSEPISTDSECSA</sequence>
<protein>
    <submittedName>
        <fullName evidence="1">Uncharacterized protein</fullName>
    </submittedName>
</protein>
<dbReference type="AlphaFoldDB" id="A0A815W0F3"/>
<gene>
    <name evidence="1" type="ORF">ZHD862_LOCUS38954</name>
</gene>
<name>A0A815W0F3_9BILA</name>
<dbReference type="EMBL" id="CAJNOT010012260">
    <property type="protein sequence ID" value="CAF1537307.1"/>
    <property type="molecule type" value="Genomic_DNA"/>
</dbReference>
<feature type="non-terminal residue" evidence="1">
    <location>
        <position position="59"/>
    </location>
</feature>
<accession>A0A815W0F3</accession>
<organism evidence="1 2">
    <name type="scientific">Rotaria sordida</name>
    <dbReference type="NCBI Taxonomy" id="392033"/>
    <lineage>
        <taxon>Eukaryota</taxon>
        <taxon>Metazoa</taxon>
        <taxon>Spiralia</taxon>
        <taxon>Gnathifera</taxon>
        <taxon>Rotifera</taxon>
        <taxon>Eurotatoria</taxon>
        <taxon>Bdelloidea</taxon>
        <taxon>Philodinida</taxon>
        <taxon>Philodinidae</taxon>
        <taxon>Rotaria</taxon>
    </lineage>
</organism>
<proteinExistence type="predicted"/>
<comment type="caution">
    <text evidence="1">The sequence shown here is derived from an EMBL/GenBank/DDBJ whole genome shotgun (WGS) entry which is preliminary data.</text>
</comment>
<dbReference type="Proteomes" id="UP000663864">
    <property type="component" value="Unassembled WGS sequence"/>
</dbReference>
<evidence type="ECO:0000313" key="1">
    <source>
        <dbReference type="EMBL" id="CAF1537307.1"/>
    </source>
</evidence>
<feature type="non-terminal residue" evidence="1">
    <location>
        <position position="1"/>
    </location>
</feature>